<protein>
    <submittedName>
        <fullName evidence="2">HDC15759</fullName>
    </submittedName>
</protein>
<feature type="compositionally biased region" description="Basic and acidic residues" evidence="1">
    <location>
        <begin position="49"/>
        <end position="67"/>
    </location>
</feature>
<organism evidence="2">
    <name type="scientific">Drosophila melanogaster</name>
    <name type="common">Fruit fly</name>
    <dbReference type="NCBI Taxonomy" id="7227"/>
    <lineage>
        <taxon>Eukaryota</taxon>
        <taxon>Metazoa</taxon>
        <taxon>Ecdysozoa</taxon>
        <taxon>Arthropoda</taxon>
        <taxon>Hexapoda</taxon>
        <taxon>Insecta</taxon>
        <taxon>Pterygota</taxon>
        <taxon>Neoptera</taxon>
        <taxon>Endopterygota</taxon>
        <taxon>Diptera</taxon>
        <taxon>Brachycera</taxon>
        <taxon>Muscomorpha</taxon>
        <taxon>Ephydroidea</taxon>
        <taxon>Drosophilidae</taxon>
        <taxon>Drosophila</taxon>
        <taxon>Sophophora</taxon>
    </lineage>
</organism>
<accession>Q6IJ71</accession>
<feature type="region of interest" description="Disordered" evidence="1">
    <location>
        <begin position="48"/>
        <end position="71"/>
    </location>
</feature>
<evidence type="ECO:0000256" key="1">
    <source>
        <dbReference type="SAM" id="MobiDB-lite"/>
    </source>
</evidence>
<name>Q6IJ71_DROME</name>
<proteinExistence type="predicted"/>
<sequence length="157" mass="17254">MVPQRCQCQSHTYMIPNMPMPKANISGNNKCSCNTSNIHGSSMQLLATKEQEHRTQSTEPRSTENRESSNQSLKFHAHNLFKDSLNIGQASSAVRRGELAASWLVHNCGLPVDDFWPPGLLAFDGRSGQANKSTGPDQAVGDWTRSLYLLIAAEALN</sequence>
<dbReference type="EMBL" id="BK002845">
    <property type="protein sequence ID" value="DAA04350.1"/>
    <property type="molecule type" value="Genomic_DNA"/>
</dbReference>
<evidence type="ECO:0000313" key="2">
    <source>
        <dbReference type="EMBL" id="DAA04350.1"/>
    </source>
</evidence>
<dbReference type="AlphaFoldDB" id="Q6IJ71"/>
<gene>
    <name evidence="2" type="ORF">HDC15759</name>
</gene>
<reference evidence="2" key="1">
    <citation type="journal article" date="2003" name="Genome Biol.">
        <title>An integrated gene annotation and transcriptional profiling approach towards the full gene content of the Drosophila genome.</title>
        <authorList>
            <person name="Hild M."/>
            <person name="Beckmann B."/>
            <person name="Haas S.A."/>
            <person name="Koch B."/>
            <person name="Solovyev V."/>
            <person name="Busold C."/>
            <person name="Fellenberg K."/>
            <person name="Boutros M."/>
            <person name="Vingron M."/>
            <person name="Sauer F."/>
            <person name="Hoheisel J.D."/>
            <person name="Paro R."/>
        </authorList>
    </citation>
    <scope>NUCLEOTIDE SEQUENCE</scope>
</reference>